<accession>A0ACC3NUY2</accession>
<dbReference type="EMBL" id="JAUTXU010000014">
    <property type="protein sequence ID" value="KAK3722161.1"/>
    <property type="molecule type" value="Genomic_DNA"/>
</dbReference>
<organism evidence="1 2">
    <name type="scientific">Vermiconidia calcicola</name>
    <dbReference type="NCBI Taxonomy" id="1690605"/>
    <lineage>
        <taxon>Eukaryota</taxon>
        <taxon>Fungi</taxon>
        <taxon>Dikarya</taxon>
        <taxon>Ascomycota</taxon>
        <taxon>Pezizomycotina</taxon>
        <taxon>Dothideomycetes</taxon>
        <taxon>Dothideomycetidae</taxon>
        <taxon>Mycosphaerellales</taxon>
        <taxon>Extremaceae</taxon>
        <taxon>Vermiconidia</taxon>
    </lineage>
</organism>
<proteinExistence type="predicted"/>
<gene>
    <name evidence="1" type="primary">HAP2_1</name>
    <name evidence="1" type="ORF">LTR37_002594</name>
</gene>
<evidence type="ECO:0000313" key="1">
    <source>
        <dbReference type="EMBL" id="KAK3722161.1"/>
    </source>
</evidence>
<dbReference type="Proteomes" id="UP001281147">
    <property type="component" value="Unassembled WGS sequence"/>
</dbReference>
<sequence length="590" mass="64308">MEPYAQYQQQPSAYPHAHQQPPHPNQASPVMQTQQPSYAHQQPQQMAHQQMMPQMGYNPAYAMQQPYGVSPSQAAAMATAAASGYPAYTMGDSSQLGSMVQTSPRLQQVKTDGSQMQRAPEQSPRQQGQMQPPGGMPGQMQAGAQPMPNNMQQMHQQQRRMSHVSGSPAVQNPQQPPQPMSAPPRPSAPPQQAPPPQQPQQAPQQSPEVPAAGTVEESPLYVNAKQFHRILKRRMARQKLEEQLRISSKGRKPYLHESRHNHAMRRPRGPGGRFLTAEEVSQMEAGGTLTFSENPAPTNGSATKRKAGNLKSETPTKRFKSDEEDDEGSDDGSAGTSETLALVATSSGISSNHWDVSSAIVLPKMICSRCLRRAIRQNILPRRHAFSTGPSLLQASPVTAQTTTATNPRPHGDKPAATSTPSVAQPFSTPLSPSPERHVNLPINAEQSKQPAKLPSSSVSAGTVLKGLNFMKNKQDPVAGEDGEYPSWLWGMLAEAKERSGKEDLEGDLFAKSKKERRRAAKSLRKQQLLHPELLVPKIPMYEQSVDLPAGDGTAKGNLGAGEARQELTASMRQQRRAKIKEGNFLKAMG</sequence>
<comment type="caution">
    <text evidence="1">The sequence shown here is derived from an EMBL/GenBank/DDBJ whole genome shotgun (WGS) entry which is preliminary data.</text>
</comment>
<keyword evidence="2" id="KW-1185">Reference proteome</keyword>
<evidence type="ECO:0000313" key="2">
    <source>
        <dbReference type="Proteomes" id="UP001281147"/>
    </source>
</evidence>
<reference evidence="1" key="1">
    <citation type="submission" date="2023-07" db="EMBL/GenBank/DDBJ databases">
        <title>Black Yeasts Isolated from many extreme environments.</title>
        <authorList>
            <person name="Coleine C."/>
            <person name="Stajich J.E."/>
            <person name="Selbmann L."/>
        </authorList>
    </citation>
    <scope>NUCLEOTIDE SEQUENCE</scope>
    <source>
        <strain evidence="1">CCFEE 5714</strain>
    </source>
</reference>
<name>A0ACC3NUY2_9PEZI</name>
<protein>
    <submittedName>
        <fullName evidence="1">Transcriptional activator</fullName>
    </submittedName>
</protein>